<dbReference type="Gene3D" id="3.30.450.20">
    <property type="entry name" value="PAS domain"/>
    <property type="match status" value="1"/>
</dbReference>
<feature type="domain" description="PAC" evidence="5">
    <location>
        <begin position="86"/>
        <end position="139"/>
    </location>
</feature>
<feature type="domain" description="Methyl-accepting transducer" evidence="4">
    <location>
        <begin position="116"/>
        <end position="306"/>
    </location>
</feature>
<dbReference type="RefSeq" id="WP_012390436.1">
    <property type="nucleotide sequence ID" value="NC_010607.1"/>
</dbReference>
<dbReference type="InterPro" id="IPR013656">
    <property type="entry name" value="PAS_4"/>
</dbReference>
<evidence type="ECO:0000256" key="3">
    <source>
        <dbReference type="PROSITE-ProRule" id="PRU00284"/>
    </source>
</evidence>
<dbReference type="SUPFAM" id="SSF55785">
    <property type="entry name" value="PYP-like sensor domain (PAS domain)"/>
    <property type="match status" value="1"/>
</dbReference>
<accession>B2G3H4</accession>
<dbReference type="PANTHER" id="PTHR32089:SF112">
    <property type="entry name" value="LYSOZYME-LIKE PROTEIN-RELATED"/>
    <property type="match status" value="1"/>
</dbReference>
<organism evidence="6">
    <name type="scientific">Exiguobacterium arabatum</name>
    <dbReference type="NCBI Taxonomy" id="518693"/>
    <lineage>
        <taxon>Bacteria</taxon>
        <taxon>Bacillati</taxon>
        <taxon>Bacillota</taxon>
        <taxon>Bacilli</taxon>
        <taxon>Bacillales</taxon>
        <taxon>Bacillales Family XII. Incertae Sedis</taxon>
        <taxon>Exiguobacterium</taxon>
    </lineage>
</organism>
<dbReference type="Pfam" id="PF00015">
    <property type="entry name" value="MCPsignal"/>
    <property type="match status" value="1"/>
</dbReference>
<evidence type="ECO:0000313" key="6">
    <source>
        <dbReference type="EMBL" id="CAQ35216.1"/>
    </source>
</evidence>
<proteinExistence type="inferred from homology"/>
<dbReference type="PANTHER" id="PTHR32089">
    <property type="entry name" value="METHYL-ACCEPTING CHEMOTAXIS PROTEIN MCPB"/>
    <property type="match status" value="1"/>
</dbReference>
<dbReference type="SUPFAM" id="SSF58104">
    <property type="entry name" value="Methyl-accepting chemotaxis protein (MCP) signaling domain"/>
    <property type="match status" value="1"/>
</dbReference>
<evidence type="ECO:0000259" key="4">
    <source>
        <dbReference type="PROSITE" id="PS50111"/>
    </source>
</evidence>
<evidence type="ECO:0008006" key="7">
    <source>
        <dbReference type="Google" id="ProtNLM"/>
    </source>
</evidence>
<dbReference type="CDD" id="cd00130">
    <property type="entry name" value="PAS"/>
    <property type="match status" value="1"/>
</dbReference>
<dbReference type="GO" id="GO:0006935">
    <property type="term" value="P:chemotaxis"/>
    <property type="evidence" value="ECO:0007669"/>
    <property type="project" value="InterPro"/>
</dbReference>
<dbReference type="SMART" id="SM00283">
    <property type="entry name" value="MA"/>
    <property type="match status" value="1"/>
</dbReference>
<keyword evidence="1 3" id="KW-0807">Transducer</keyword>
<dbReference type="Gene3D" id="1.10.287.950">
    <property type="entry name" value="Methyl-accepting chemotaxis protein"/>
    <property type="match status" value="1"/>
</dbReference>
<dbReference type="InterPro" id="IPR004089">
    <property type="entry name" value="MCPsignal_dom"/>
</dbReference>
<dbReference type="InterPro" id="IPR001610">
    <property type="entry name" value="PAC"/>
</dbReference>
<dbReference type="InterPro" id="IPR035965">
    <property type="entry name" value="PAS-like_dom_sf"/>
</dbReference>
<dbReference type="AlphaFoldDB" id="B2G3H4"/>
<keyword evidence="6" id="KW-0614">Plasmid</keyword>
<dbReference type="EMBL" id="AM980831">
    <property type="protein sequence ID" value="CAQ35216.1"/>
    <property type="molecule type" value="Genomic_DNA"/>
</dbReference>
<dbReference type="SMART" id="SM00086">
    <property type="entry name" value="PAC"/>
    <property type="match status" value="1"/>
</dbReference>
<name>B2G3H4_9BACL</name>
<dbReference type="GO" id="GO:0007165">
    <property type="term" value="P:signal transduction"/>
    <property type="evidence" value="ECO:0007669"/>
    <property type="project" value="UniProtKB-KW"/>
</dbReference>
<comment type="similarity">
    <text evidence="2">Belongs to the methyl-accepting chemotaxis (MCP) protein family.</text>
</comment>
<evidence type="ECO:0000256" key="2">
    <source>
        <dbReference type="ARBA" id="ARBA00029447"/>
    </source>
</evidence>
<dbReference type="PROSITE" id="PS50113">
    <property type="entry name" value="PAC"/>
    <property type="match status" value="1"/>
</dbReference>
<dbReference type="PROSITE" id="PS50111">
    <property type="entry name" value="CHEMOTAXIS_TRANSDUC_2"/>
    <property type="match status" value="1"/>
</dbReference>
<dbReference type="GO" id="GO:0004888">
    <property type="term" value="F:transmembrane signaling receptor activity"/>
    <property type="evidence" value="ECO:0007669"/>
    <property type="project" value="InterPro"/>
</dbReference>
<dbReference type="InterPro" id="IPR000014">
    <property type="entry name" value="PAS"/>
</dbReference>
<sequence length="306" mass="34436">MTQVMNIDPSHQTLNSLDVLEAIKGHVAMIRFDRQRRVVDVNDLFAKTMKYKKTEMIGLQHHLFCTSQFVNSPEYQAFWDRLFSGFSASDKIHRIDAKGDTIWLEATYMPIYEDGQVTGVVKVASDITDRIENIQQYAQSFRDIATTLNTSSDQGIQEGRQLKSTIEQMADDAKMNQETFEGLKAQALEITKIAGTIKEIAAQTNLLSLNAAIEAARAGEHGKGFNVVASEVRNLSKLVERAVVEVRTNTDTMNHQLSKIMHKVDNSSNEIFSSIQVMRGTLERFQIIEQAAEQLNQETSAFIDTI</sequence>
<dbReference type="NCBIfam" id="TIGR00229">
    <property type="entry name" value="sensory_box"/>
    <property type="match status" value="1"/>
</dbReference>
<reference evidence="6" key="1">
    <citation type="journal article" date="2009" name="Plasmid">
        <title>Bioinformatic and partial functional analysis of pEspA and pEspB, two plasmids from Exiguobacterium arabatum sp. nov. RFL1109.</title>
        <authorList>
            <person name="Jakubauskas A."/>
            <person name="Kriukiene E."/>
            <person name="Trinkunaite L."/>
            <person name="Sapranauskas R."/>
            <person name="Jurenaite-Urbanaviciene S."/>
            <person name="Lubys A."/>
        </authorList>
    </citation>
    <scope>NUCLEOTIDE SEQUENCE [LARGE SCALE GENOMIC DNA]</scope>
    <source>
        <strain evidence="6">RFL1109</strain>
        <plasmid evidence="6">pEspA</plasmid>
    </source>
</reference>
<dbReference type="GO" id="GO:0016020">
    <property type="term" value="C:membrane"/>
    <property type="evidence" value="ECO:0007669"/>
    <property type="project" value="InterPro"/>
</dbReference>
<dbReference type="InterPro" id="IPR000700">
    <property type="entry name" value="PAS-assoc_C"/>
</dbReference>
<evidence type="ECO:0000259" key="5">
    <source>
        <dbReference type="PROSITE" id="PS50113"/>
    </source>
</evidence>
<protein>
    <recommendedName>
        <fullName evidence="7">Chemotaxis protein</fullName>
    </recommendedName>
</protein>
<dbReference type="PRINTS" id="PR00260">
    <property type="entry name" value="CHEMTRNSDUCR"/>
</dbReference>
<dbReference type="Pfam" id="PF08448">
    <property type="entry name" value="PAS_4"/>
    <property type="match status" value="1"/>
</dbReference>
<dbReference type="InterPro" id="IPR004090">
    <property type="entry name" value="Chemotax_Me-accpt_rcpt"/>
</dbReference>
<evidence type="ECO:0000256" key="1">
    <source>
        <dbReference type="ARBA" id="ARBA00023224"/>
    </source>
</evidence>
<geneLocation type="plasmid" evidence="6">
    <name>pEspA</name>
</geneLocation>